<evidence type="ECO:0000313" key="3">
    <source>
        <dbReference type="Proteomes" id="UP001454036"/>
    </source>
</evidence>
<name>A0AAV3Q2Q0_LITER</name>
<keyword evidence="1" id="KW-0812">Transmembrane</keyword>
<dbReference type="EMBL" id="BAABME010003326">
    <property type="protein sequence ID" value="GAA0158347.1"/>
    <property type="molecule type" value="Genomic_DNA"/>
</dbReference>
<dbReference type="AlphaFoldDB" id="A0AAV3Q2Q0"/>
<protein>
    <submittedName>
        <fullName evidence="2">Uncharacterized protein</fullName>
    </submittedName>
</protein>
<dbReference type="Proteomes" id="UP001454036">
    <property type="component" value="Unassembled WGS sequence"/>
</dbReference>
<proteinExistence type="predicted"/>
<evidence type="ECO:0000256" key="1">
    <source>
        <dbReference type="SAM" id="Phobius"/>
    </source>
</evidence>
<reference evidence="2 3" key="1">
    <citation type="submission" date="2024-01" db="EMBL/GenBank/DDBJ databases">
        <title>The complete chloroplast genome sequence of Lithospermum erythrorhizon: insights into the phylogenetic relationship among Boraginaceae species and the maternal lineages of purple gromwells.</title>
        <authorList>
            <person name="Okada T."/>
            <person name="Watanabe K."/>
        </authorList>
    </citation>
    <scope>NUCLEOTIDE SEQUENCE [LARGE SCALE GENOMIC DNA]</scope>
</reference>
<organism evidence="2 3">
    <name type="scientific">Lithospermum erythrorhizon</name>
    <name type="common">Purple gromwell</name>
    <name type="synonym">Lithospermum officinale var. erythrorhizon</name>
    <dbReference type="NCBI Taxonomy" id="34254"/>
    <lineage>
        <taxon>Eukaryota</taxon>
        <taxon>Viridiplantae</taxon>
        <taxon>Streptophyta</taxon>
        <taxon>Embryophyta</taxon>
        <taxon>Tracheophyta</taxon>
        <taxon>Spermatophyta</taxon>
        <taxon>Magnoliopsida</taxon>
        <taxon>eudicotyledons</taxon>
        <taxon>Gunneridae</taxon>
        <taxon>Pentapetalae</taxon>
        <taxon>asterids</taxon>
        <taxon>lamiids</taxon>
        <taxon>Boraginales</taxon>
        <taxon>Boraginaceae</taxon>
        <taxon>Boraginoideae</taxon>
        <taxon>Lithospermeae</taxon>
        <taxon>Lithospermum</taxon>
    </lineage>
</organism>
<accession>A0AAV3Q2Q0</accession>
<feature type="transmembrane region" description="Helical" evidence="1">
    <location>
        <begin position="66"/>
        <end position="86"/>
    </location>
</feature>
<gene>
    <name evidence="2" type="ORF">LIER_15402</name>
</gene>
<evidence type="ECO:0000313" key="2">
    <source>
        <dbReference type="EMBL" id="GAA0158347.1"/>
    </source>
</evidence>
<keyword evidence="1" id="KW-0472">Membrane</keyword>
<sequence length="138" mass="15594">MDQNSNPYNSNKIFYGNFEKSELFMFFESRRSCCSESPGHHQPPSQLRLVSRFETAVSDTSTVTKFIFLMIMVFLTGANSLSTLFLHLSKRVVLAFSDDGSLYPFGALLRARAISMKSGFLNILNGIPFVQRITFKST</sequence>
<comment type="caution">
    <text evidence="2">The sequence shown here is derived from an EMBL/GenBank/DDBJ whole genome shotgun (WGS) entry which is preliminary data.</text>
</comment>
<keyword evidence="3" id="KW-1185">Reference proteome</keyword>
<keyword evidence="1" id="KW-1133">Transmembrane helix</keyword>